<sequence length="555" mass="62946">MRSVPVTCTKTPMTLGSNKEEKEDILKDYLSSPFNPGSSPQVVQIKSSNFENFIDVQKKNDSTSATHYQPLHSNVKWSEDQMAVINQISHQIHEIKSMTPQISKTMIVQGRAGTGKSMIIKCLTSLSHEHLGSNSYILAASTGVSAVLIDGKTMHSVFQLPTKSQDYSPLTGDRAKTLSDTLENVKFVILDEYSMIGWKTLAMISRRCKEATRITDEDFGGLNVVLLGDINQLPPVKDNPLYARMCRTNLALEGKSIIKNFHKKFLLTSCHRHNDERFLKMLNNLSEYNVTNDDFHLIRSRFSTAVSTQDQEQFTIPNALHLFSSKEDVKTYNMKKLPQLIDEETGDYAPIIKITAKDNCSNAQQIQEAEGLQRDLYVAKNCNITLKTNLWVDKKLVNGTQGKIIDILYNREDFPAVILCEFPNYTGPSIIPTKIVPIKPMLNSWTDSNEKKCTRYQFPLCLCYACTIHKSQGITIDKAVIDVGEKDFALGLTYVAFSRVRNFTDLIIYPFLPKRLLKQSHSINETLFYYDDIFKDRPYKVQSQGHLECYRSIAA</sequence>
<dbReference type="OrthoDB" id="416437at2759"/>
<comment type="catalytic activity">
    <reaction evidence="1">
        <text>ATP + H2O = ADP + phosphate + H(+)</text>
        <dbReference type="Rhea" id="RHEA:13065"/>
        <dbReference type="ChEBI" id="CHEBI:15377"/>
        <dbReference type="ChEBI" id="CHEBI:15378"/>
        <dbReference type="ChEBI" id="CHEBI:30616"/>
        <dbReference type="ChEBI" id="CHEBI:43474"/>
        <dbReference type="ChEBI" id="CHEBI:456216"/>
        <dbReference type="EC" id="5.6.2.3"/>
    </reaction>
</comment>
<comment type="cofactor">
    <cofactor evidence="1">
        <name>Mg(2+)</name>
        <dbReference type="ChEBI" id="CHEBI:18420"/>
    </cofactor>
</comment>
<protein>
    <recommendedName>
        <fullName evidence="1">ATP-dependent DNA helicase</fullName>
        <ecNumber evidence="1">5.6.2.3</ecNumber>
    </recommendedName>
</protein>
<proteinExistence type="inferred from homology"/>
<keyword evidence="1" id="KW-0233">DNA recombination</keyword>
<keyword evidence="4" id="KW-1185">Reference proteome</keyword>
<evidence type="ECO:0000256" key="2">
    <source>
        <dbReference type="SAM" id="MobiDB-lite"/>
    </source>
</evidence>
<comment type="similarity">
    <text evidence="1">Belongs to the helicase family.</text>
</comment>
<dbReference type="PANTHER" id="PTHR47642:SF6">
    <property type="entry name" value="ATP-DEPENDENT DNA HELICASE"/>
    <property type="match status" value="1"/>
</dbReference>
<dbReference type="InterPro" id="IPR027417">
    <property type="entry name" value="P-loop_NTPase"/>
</dbReference>
<dbReference type="EC" id="5.6.2.3" evidence="1"/>
<dbReference type="GO" id="GO:0006281">
    <property type="term" value="P:DNA repair"/>
    <property type="evidence" value="ECO:0007669"/>
    <property type="project" value="UniProtKB-KW"/>
</dbReference>
<dbReference type="InterPro" id="IPR051055">
    <property type="entry name" value="PIF1_helicase"/>
</dbReference>
<dbReference type="GO" id="GO:0005524">
    <property type="term" value="F:ATP binding"/>
    <property type="evidence" value="ECO:0007669"/>
    <property type="project" value="UniProtKB-KW"/>
</dbReference>
<evidence type="ECO:0000259" key="3">
    <source>
        <dbReference type="Pfam" id="PF05970"/>
    </source>
</evidence>
<keyword evidence="1" id="KW-0234">DNA repair</keyword>
<accession>A0A9C6XSH4</accession>
<dbReference type="InterPro" id="IPR010285">
    <property type="entry name" value="DNA_helicase_pif1-like_DEAD"/>
</dbReference>
<dbReference type="RefSeq" id="XP_052129041.1">
    <property type="nucleotide sequence ID" value="XM_052273081.1"/>
</dbReference>
<dbReference type="GeneID" id="127750718"/>
<dbReference type="GO" id="GO:0006310">
    <property type="term" value="P:DNA recombination"/>
    <property type="evidence" value="ECO:0007669"/>
    <property type="project" value="UniProtKB-KW"/>
</dbReference>
<evidence type="ECO:0000256" key="1">
    <source>
        <dbReference type="RuleBase" id="RU363044"/>
    </source>
</evidence>
<dbReference type="CDD" id="cd18809">
    <property type="entry name" value="SF1_C_RecD"/>
    <property type="match status" value="1"/>
</dbReference>
<keyword evidence="1" id="KW-0378">Hydrolase</keyword>
<name>A0A9C6XSH4_FRAOC</name>
<dbReference type="GO" id="GO:0016787">
    <property type="term" value="F:hydrolase activity"/>
    <property type="evidence" value="ECO:0007669"/>
    <property type="project" value="UniProtKB-KW"/>
</dbReference>
<dbReference type="KEGG" id="foc:127750718"/>
<dbReference type="GO" id="GO:0000723">
    <property type="term" value="P:telomere maintenance"/>
    <property type="evidence" value="ECO:0007669"/>
    <property type="project" value="InterPro"/>
</dbReference>
<dbReference type="Gene3D" id="3.40.50.300">
    <property type="entry name" value="P-loop containing nucleotide triphosphate hydrolases"/>
    <property type="match status" value="2"/>
</dbReference>
<dbReference type="Proteomes" id="UP000504606">
    <property type="component" value="Unplaced"/>
</dbReference>
<organism evidence="4 5">
    <name type="scientific">Frankliniella occidentalis</name>
    <name type="common">Western flower thrips</name>
    <name type="synonym">Euthrips occidentalis</name>
    <dbReference type="NCBI Taxonomy" id="133901"/>
    <lineage>
        <taxon>Eukaryota</taxon>
        <taxon>Metazoa</taxon>
        <taxon>Ecdysozoa</taxon>
        <taxon>Arthropoda</taxon>
        <taxon>Hexapoda</taxon>
        <taxon>Insecta</taxon>
        <taxon>Pterygota</taxon>
        <taxon>Neoptera</taxon>
        <taxon>Paraneoptera</taxon>
        <taxon>Thysanoptera</taxon>
        <taxon>Terebrantia</taxon>
        <taxon>Thripoidea</taxon>
        <taxon>Thripidae</taxon>
        <taxon>Frankliniella</taxon>
    </lineage>
</organism>
<dbReference type="SUPFAM" id="SSF52540">
    <property type="entry name" value="P-loop containing nucleoside triphosphate hydrolases"/>
    <property type="match status" value="2"/>
</dbReference>
<evidence type="ECO:0000313" key="4">
    <source>
        <dbReference type="Proteomes" id="UP000504606"/>
    </source>
</evidence>
<gene>
    <name evidence="5" type="primary">LOC127750718</name>
</gene>
<keyword evidence="1" id="KW-0547">Nucleotide-binding</keyword>
<dbReference type="GO" id="GO:0043139">
    <property type="term" value="F:5'-3' DNA helicase activity"/>
    <property type="evidence" value="ECO:0007669"/>
    <property type="project" value="UniProtKB-EC"/>
</dbReference>
<feature type="compositionally biased region" description="Polar residues" evidence="2">
    <location>
        <begin position="1"/>
        <end position="17"/>
    </location>
</feature>
<reference evidence="5" key="1">
    <citation type="submission" date="2025-08" db="UniProtKB">
        <authorList>
            <consortium name="RefSeq"/>
        </authorList>
    </citation>
    <scope>IDENTIFICATION</scope>
    <source>
        <tissue evidence="5">Whole organism</tissue>
    </source>
</reference>
<dbReference type="Pfam" id="PF05970">
    <property type="entry name" value="PIF1"/>
    <property type="match status" value="1"/>
</dbReference>
<evidence type="ECO:0000313" key="5">
    <source>
        <dbReference type="RefSeq" id="XP_052129041.1"/>
    </source>
</evidence>
<dbReference type="AlphaFoldDB" id="A0A9C6XSH4"/>
<keyword evidence="1" id="KW-0227">DNA damage</keyword>
<dbReference type="PANTHER" id="PTHR47642">
    <property type="entry name" value="ATP-DEPENDENT DNA HELICASE"/>
    <property type="match status" value="1"/>
</dbReference>
<keyword evidence="1" id="KW-0347">Helicase</keyword>
<feature type="region of interest" description="Disordered" evidence="2">
    <location>
        <begin position="1"/>
        <end position="20"/>
    </location>
</feature>
<feature type="domain" description="DNA helicase Pif1-like DEAD-box helicase" evidence="3">
    <location>
        <begin position="78"/>
        <end position="275"/>
    </location>
</feature>
<keyword evidence="1" id="KW-0067">ATP-binding</keyword>